<dbReference type="GO" id="GO:0016887">
    <property type="term" value="F:ATP hydrolysis activity"/>
    <property type="evidence" value="ECO:0007669"/>
    <property type="project" value="TreeGrafter"/>
</dbReference>
<dbReference type="PANTHER" id="PTHR23074:SF17">
    <property type="entry name" value="FIDGETIN-LIKE PROTEIN 1"/>
    <property type="match status" value="1"/>
</dbReference>
<protein>
    <recommendedName>
        <fullName evidence="4">AAA ATPase AAA+ lid domain-containing protein</fullName>
    </recommendedName>
</protein>
<keyword evidence="6" id="KW-1185">Reference proteome</keyword>
<dbReference type="FunFam" id="1.10.8.60:FF:000022">
    <property type="entry name" value="Fidgetin like 1"/>
    <property type="match status" value="1"/>
</dbReference>
<keyword evidence="2" id="KW-0547">Nucleotide-binding</keyword>
<evidence type="ECO:0000256" key="3">
    <source>
        <dbReference type="ARBA" id="ARBA00022840"/>
    </source>
</evidence>
<dbReference type="PANTHER" id="PTHR23074">
    <property type="entry name" value="AAA DOMAIN-CONTAINING"/>
    <property type="match status" value="1"/>
</dbReference>
<dbReference type="Proteomes" id="UP000594261">
    <property type="component" value="Chromosome 5"/>
</dbReference>
<dbReference type="Gene3D" id="1.10.8.60">
    <property type="match status" value="1"/>
</dbReference>
<reference evidence="5" key="2">
    <citation type="submission" date="2021-01" db="UniProtKB">
        <authorList>
            <consortium name="EnsemblPlants"/>
        </authorList>
    </citation>
    <scope>IDENTIFICATION</scope>
</reference>
<organism evidence="5 6">
    <name type="scientific">Quercus lobata</name>
    <name type="common">Valley oak</name>
    <dbReference type="NCBI Taxonomy" id="97700"/>
    <lineage>
        <taxon>Eukaryota</taxon>
        <taxon>Viridiplantae</taxon>
        <taxon>Streptophyta</taxon>
        <taxon>Embryophyta</taxon>
        <taxon>Tracheophyta</taxon>
        <taxon>Spermatophyta</taxon>
        <taxon>Magnoliopsida</taxon>
        <taxon>eudicotyledons</taxon>
        <taxon>Gunneridae</taxon>
        <taxon>Pentapetalae</taxon>
        <taxon>rosids</taxon>
        <taxon>fabids</taxon>
        <taxon>Fagales</taxon>
        <taxon>Fagaceae</taxon>
        <taxon>Quercus</taxon>
    </lineage>
</organism>
<dbReference type="Pfam" id="PF17862">
    <property type="entry name" value="AAA_lid_3"/>
    <property type="match status" value="1"/>
</dbReference>
<name>A0A7N2LKX7_QUELO</name>
<evidence type="ECO:0000313" key="5">
    <source>
        <dbReference type="EnsemblPlants" id="QL05p017011:mrna"/>
    </source>
</evidence>
<dbReference type="AlphaFoldDB" id="A0A7N2LKX7"/>
<dbReference type="InterPro" id="IPR041569">
    <property type="entry name" value="AAA_lid_3"/>
</dbReference>
<dbReference type="Gramene" id="QL05p017011:mrna">
    <property type="protein sequence ID" value="QL05p017011:mrna"/>
    <property type="gene ID" value="QL05p017011"/>
</dbReference>
<sequence>MMGTRIKFSLEAAYKDERRTWPRTEHIRCAEARAWIILNLLDKDRLFKLSKEEIETICCWTEGYSGSDMKNLVKDASIGPLREALRQGIVKDASMGPLRMLL</sequence>
<evidence type="ECO:0000313" key="6">
    <source>
        <dbReference type="Proteomes" id="UP000594261"/>
    </source>
</evidence>
<evidence type="ECO:0000256" key="1">
    <source>
        <dbReference type="ARBA" id="ARBA00006914"/>
    </source>
</evidence>
<proteinExistence type="inferred from homology"/>
<dbReference type="GO" id="GO:0005524">
    <property type="term" value="F:ATP binding"/>
    <property type="evidence" value="ECO:0007669"/>
    <property type="project" value="UniProtKB-KW"/>
</dbReference>
<accession>A0A7N2LKX7</accession>
<dbReference type="EMBL" id="LRBV02000005">
    <property type="status" value="NOT_ANNOTATED_CDS"/>
    <property type="molecule type" value="Genomic_DNA"/>
</dbReference>
<comment type="similarity">
    <text evidence="1">Belongs to the AAA ATPase family.</text>
</comment>
<feature type="domain" description="AAA ATPase AAA+ lid" evidence="4">
    <location>
        <begin position="54"/>
        <end position="89"/>
    </location>
</feature>
<keyword evidence="3" id="KW-0067">ATP-binding</keyword>
<evidence type="ECO:0000259" key="4">
    <source>
        <dbReference type="Pfam" id="PF17862"/>
    </source>
</evidence>
<reference evidence="5 6" key="1">
    <citation type="journal article" date="2016" name="G3 (Bethesda)">
        <title>First Draft Assembly and Annotation of the Genome of a California Endemic Oak Quercus lobata Nee (Fagaceae).</title>
        <authorList>
            <person name="Sork V.L."/>
            <person name="Fitz-Gibbon S.T."/>
            <person name="Puiu D."/>
            <person name="Crepeau M."/>
            <person name="Gugger P.F."/>
            <person name="Sherman R."/>
            <person name="Stevens K."/>
            <person name="Langley C.H."/>
            <person name="Pellegrini M."/>
            <person name="Salzberg S.L."/>
        </authorList>
    </citation>
    <scope>NUCLEOTIDE SEQUENCE [LARGE SCALE GENOMIC DNA]</scope>
    <source>
        <strain evidence="5 6">cv. SW786</strain>
    </source>
</reference>
<dbReference type="InterPro" id="IPR050304">
    <property type="entry name" value="MT-severing_AAA_ATPase"/>
</dbReference>
<dbReference type="InParanoid" id="A0A7N2LKX7"/>
<evidence type="ECO:0000256" key="2">
    <source>
        <dbReference type="ARBA" id="ARBA00022741"/>
    </source>
</evidence>
<dbReference type="EnsemblPlants" id="QL05p017011:mrna">
    <property type="protein sequence ID" value="QL05p017011:mrna"/>
    <property type="gene ID" value="QL05p017011"/>
</dbReference>